<keyword evidence="1" id="KW-0479">Metal-binding</keyword>
<keyword evidence="2" id="KW-0863">Zinc-finger</keyword>
<evidence type="ECO:0000256" key="7">
    <source>
        <dbReference type="ARBA" id="ARBA00023170"/>
    </source>
</evidence>
<dbReference type="GO" id="GO:0045944">
    <property type="term" value="P:positive regulation of transcription by RNA polymerase II"/>
    <property type="evidence" value="ECO:0007669"/>
    <property type="project" value="TreeGrafter"/>
</dbReference>
<name>A0A7R9QFD6_9ACAR</name>
<keyword evidence="8" id="KW-0539">Nucleus</keyword>
<proteinExistence type="predicted"/>
<dbReference type="SMART" id="SM00399">
    <property type="entry name" value="ZnF_C4"/>
    <property type="match status" value="1"/>
</dbReference>
<dbReference type="GO" id="GO:0030154">
    <property type="term" value="P:cell differentiation"/>
    <property type="evidence" value="ECO:0007669"/>
    <property type="project" value="TreeGrafter"/>
</dbReference>
<evidence type="ECO:0000313" key="11">
    <source>
        <dbReference type="Proteomes" id="UP000728032"/>
    </source>
</evidence>
<gene>
    <name evidence="10" type="ORF">ONB1V03_LOCUS3467</name>
</gene>
<evidence type="ECO:0000256" key="3">
    <source>
        <dbReference type="ARBA" id="ARBA00022833"/>
    </source>
</evidence>
<evidence type="ECO:0000259" key="9">
    <source>
        <dbReference type="PROSITE" id="PS51030"/>
    </source>
</evidence>
<dbReference type="PANTHER" id="PTHR24082:SF283">
    <property type="entry name" value="NUCLEAR HORMONE RECEPTOR HR96"/>
    <property type="match status" value="1"/>
</dbReference>
<keyword evidence="4" id="KW-0805">Transcription regulation</keyword>
<keyword evidence="3" id="KW-0862">Zinc</keyword>
<organism evidence="10">
    <name type="scientific">Oppiella nova</name>
    <dbReference type="NCBI Taxonomy" id="334625"/>
    <lineage>
        <taxon>Eukaryota</taxon>
        <taxon>Metazoa</taxon>
        <taxon>Ecdysozoa</taxon>
        <taxon>Arthropoda</taxon>
        <taxon>Chelicerata</taxon>
        <taxon>Arachnida</taxon>
        <taxon>Acari</taxon>
        <taxon>Acariformes</taxon>
        <taxon>Sarcoptiformes</taxon>
        <taxon>Oribatida</taxon>
        <taxon>Brachypylina</taxon>
        <taxon>Oppioidea</taxon>
        <taxon>Oppiidae</taxon>
        <taxon>Oppiella</taxon>
    </lineage>
</organism>
<dbReference type="PRINTS" id="PR00047">
    <property type="entry name" value="STROIDFINGER"/>
</dbReference>
<dbReference type="InterPro" id="IPR013088">
    <property type="entry name" value="Znf_NHR/GATA"/>
</dbReference>
<keyword evidence="7" id="KW-0675">Receptor</keyword>
<dbReference type="AlphaFoldDB" id="A0A7R9QFD6"/>
<accession>A0A7R9QFD6</accession>
<dbReference type="GO" id="GO:0000978">
    <property type="term" value="F:RNA polymerase II cis-regulatory region sequence-specific DNA binding"/>
    <property type="evidence" value="ECO:0007669"/>
    <property type="project" value="TreeGrafter"/>
</dbReference>
<keyword evidence="11" id="KW-1185">Reference proteome</keyword>
<dbReference type="PANTHER" id="PTHR24082">
    <property type="entry name" value="NUCLEAR HORMONE RECEPTOR"/>
    <property type="match status" value="1"/>
</dbReference>
<protein>
    <recommendedName>
        <fullName evidence="9">Nuclear receptor domain-containing protein</fullName>
    </recommendedName>
</protein>
<evidence type="ECO:0000256" key="1">
    <source>
        <dbReference type="ARBA" id="ARBA00022723"/>
    </source>
</evidence>
<dbReference type="GO" id="GO:0000122">
    <property type="term" value="P:negative regulation of transcription by RNA polymerase II"/>
    <property type="evidence" value="ECO:0007669"/>
    <property type="project" value="TreeGrafter"/>
</dbReference>
<dbReference type="OrthoDB" id="6247587at2759"/>
<evidence type="ECO:0000313" key="10">
    <source>
        <dbReference type="EMBL" id="CAD7642196.1"/>
    </source>
</evidence>
<dbReference type="EMBL" id="CAJPVJ010001022">
    <property type="protein sequence ID" value="CAG2163906.1"/>
    <property type="molecule type" value="Genomic_DNA"/>
</dbReference>
<dbReference type="SUPFAM" id="SSF57716">
    <property type="entry name" value="Glucocorticoid receptor-like (DNA-binding domain)"/>
    <property type="match status" value="1"/>
</dbReference>
<dbReference type="Pfam" id="PF00105">
    <property type="entry name" value="zf-C4"/>
    <property type="match status" value="1"/>
</dbReference>
<dbReference type="Gene3D" id="3.30.50.10">
    <property type="entry name" value="Erythroid Transcription Factor GATA-1, subunit A"/>
    <property type="match status" value="1"/>
</dbReference>
<dbReference type="Proteomes" id="UP000728032">
    <property type="component" value="Unassembled WGS sequence"/>
</dbReference>
<evidence type="ECO:0000256" key="2">
    <source>
        <dbReference type="ARBA" id="ARBA00022771"/>
    </source>
</evidence>
<evidence type="ECO:0000256" key="8">
    <source>
        <dbReference type="ARBA" id="ARBA00023242"/>
    </source>
</evidence>
<keyword evidence="5" id="KW-0238">DNA-binding</keyword>
<evidence type="ECO:0000256" key="4">
    <source>
        <dbReference type="ARBA" id="ARBA00023015"/>
    </source>
</evidence>
<dbReference type="GO" id="GO:0008270">
    <property type="term" value="F:zinc ion binding"/>
    <property type="evidence" value="ECO:0007669"/>
    <property type="project" value="UniProtKB-KW"/>
</dbReference>
<dbReference type="InterPro" id="IPR001628">
    <property type="entry name" value="Znf_hrmn_rcpt"/>
</dbReference>
<sequence>MCDKNKICGRNYGGRNYGGITCESCKKFFFRNALNNKTFVCPSGGRCKITPVTRKYCQKCRIERCFSIGMKKEYLKTYETIDRDVVVVDNETNEDVIQISDNSVDSSLITESINESQLNCENYSKEFEGLNELECNRISELMRASNVFHSGFSQTTPIYATNIRDELNKLFLPRTDPYIKSVFERIHKYLSGRPVVTYKGLLFPTYYDSETKQFTIHLLMAIIIFNPNRPHLIHRHNVKLEQQFLIFPNNEPNGIPP</sequence>
<dbReference type="GO" id="GO:0004879">
    <property type="term" value="F:nuclear receptor activity"/>
    <property type="evidence" value="ECO:0007669"/>
    <property type="project" value="TreeGrafter"/>
</dbReference>
<evidence type="ECO:0000256" key="6">
    <source>
        <dbReference type="ARBA" id="ARBA00023163"/>
    </source>
</evidence>
<evidence type="ECO:0000256" key="5">
    <source>
        <dbReference type="ARBA" id="ARBA00023125"/>
    </source>
</evidence>
<dbReference type="InterPro" id="IPR050234">
    <property type="entry name" value="Nuclear_hormone_rcpt_NR1"/>
</dbReference>
<feature type="domain" description="Nuclear receptor" evidence="9">
    <location>
        <begin position="1"/>
        <end position="77"/>
    </location>
</feature>
<reference evidence="10" key="1">
    <citation type="submission" date="2020-11" db="EMBL/GenBank/DDBJ databases">
        <authorList>
            <person name="Tran Van P."/>
        </authorList>
    </citation>
    <scope>NUCLEOTIDE SEQUENCE</scope>
</reference>
<keyword evidence="6" id="KW-0804">Transcription</keyword>
<dbReference type="PROSITE" id="PS51030">
    <property type="entry name" value="NUCLEAR_REC_DBD_2"/>
    <property type="match status" value="1"/>
</dbReference>
<dbReference type="EMBL" id="OC915847">
    <property type="protein sequence ID" value="CAD7642196.1"/>
    <property type="molecule type" value="Genomic_DNA"/>
</dbReference>